<sequence length="329" mass="38001">MQCVDKPGYLVIEYIEESQGSMLSNTWFDNEHHTSERRKNYFHSLTRILLSITKTPLPSIGSFFIDRNGDLILGNRPLTMEFHELENESITTDIPRHSTYSNVQSYVGEILEMHDNRLHYQPNAVNDLDDCGYQMSALTAMRTVGPLIFNRSLRRGPFIFSLTDMHQSNVFVDDEWNITCLIDLEWACSKPIEMVHPPYWLTNKGVDEIELDEYSIRREEFMAALKSEEGKLKSPQARPYVLSEVMEESWTSGAFWYSLALSSPTGLFHNFYHHIHPLFSNKGTVKLGNVMPFYWVRSAGKFVGKKLEDKKLYDKNLIEAFSIDGSSTE</sequence>
<dbReference type="InterPro" id="IPR051678">
    <property type="entry name" value="AGP_Transferase"/>
</dbReference>
<reference evidence="1" key="2">
    <citation type="submission" date="2023-01" db="EMBL/GenBank/DDBJ databases">
        <authorList>
            <person name="Petersen C."/>
        </authorList>
    </citation>
    <scope>NUCLEOTIDE SEQUENCE</scope>
    <source>
        <strain evidence="1">IBT 17514</strain>
    </source>
</reference>
<keyword evidence="2" id="KW-1185">Reference proteome</keyword>
<proteinExistence type="predicted"/>
<comment type="caution">
    <text evidence="1">The sequence shown here is derived from an EMBL/GenBank/DDBJ whole genome shotgun (WGS) entry which is preliminary data.</text>
</comment>
<name>A0AAD6MVW7_9EURO</name>
<organism evidence="1 2">
    <name type="scientific">Penicillium malachiteum</name>
    <dbReference type="NCBI Taxonomy" id="1324776"/>
    <lineage>
        <taxon>Eukaryota</taxon>
        <taxon>Fungi</taxon>
        <taxon>Dikarya</taxon>
        <taxon>Ascomycota</taxon>
        <taxon>Pezizomycotina</taxon>
        <taxon>Eurotiomycetes</taxon>
        <taxon>Eurotiomycetidae</taxon>
        <taxon>Eurotiales</taxon>
        <taxon>Aspergillaceae</taxon>
        <taxon>Penicillium</taxon>
    </lineage>
</organism>
<accession>A0AAD6MVW7</accession>
<dbReference type="AlphaFoldDB" id="A0AAD6MVW7"/>
<evidence type="ECO:0000313" key="2">
    <source>
        <dbReference type="Proteomes" id="UP001215712"/>
    </source>
</evidence>
<protein>
    <recommendedName>
        <fullName evidence="3">Aminoglycoside phosphotransferase domain-containing protein</fullName>
    </recommendedName>
</protein>
<dbReference type="PANTHER" id="PTHR21310">
    <property type="entry name" value="AMINOGLYCOSIDE PHOSPHOTRANSFERASE-RELATED-RELATED"/>
    <property type="match status" value="1"/>
</dbReference>
<reference evidence="1" key="1">
    <citation type="journal article" date="2023" name="IMA Fungus">
        <title>Comparative genomic study of the Penicillium genus elucidates a diverse pangenome and 15 lateral gene transfer events.</title>
        <authorList>
            <person name="Petersen C."/>
            <person name="Sorensen T."/>
            <person name="Nielsen M.R."/>
            <person name="Sondergaard T.E."/>
            <person name="Sorensen J.L."/>
            <person name="Fitzpatrick D.A."/>
            <person name="Frisvad J.C."/>
            <person name="Nielsen K.L."/>
        </authorList>
    </citation>
    <scope>NUCLEOTIDE SEQUENCE</scope>
    <source>
        <strain evidence="1">IBT 17514</strain>
    </source>
</reference>
<evidence type="ECO:0008006" key="3">
    <source>
        <dbReference type="Google" id="ProtNLM"/>
    </source>
</evidence>
<gene>
    <name evidence="1" type="ORF">N7493_005942</name>
</gene>
<dbReference type="EMBL" id="JAQJAN010000007">
    <property type="protein sequence ID" value="KAJ5726915.1"/>
    <property type="molecule type" value="Genomic_DNA"/>
</dbReference>
<evidence type="ECO:0000313" key="1">
    <source>
        <dbReference type="EMBL" id="KAJ5726915.1"/>
    </source>
</evidence>
<dbReference type="Proteomes" id="UP001215712">
    <property type="component" value="Unassembled WGS sequence"/>
</dbReference>
<dbReference type="PANTHER" id="PTHR21310:SF37">
    <property type="entry name" value="AMINOGLYCOSIDE PHOSPHOTRANSFERASE DOMAIN-CONTAINING PROTEIN"/>
    <property type="match status" value="1"/>
</dbReference>